<reference evidence="2" key="1">
    <citation type="submission" date="2022-01" db="EMBL/GenBank/DDBJ databases">
        <authorList>
            <person name="Jo J.-H."/>
            <person name="Im W.-T."/>
        </authorList>
    </citation>
    <scope>NUCLEOTIDE SEQUENCE</scope>
    <source>
        <strain evidence="2">XY25</strain>
    </source>
</reference>
<keyword evidence="3" id="KW-1185">Reference proteome</keyword>
<name>A0ABS9JZD1_9RHOO</name>
<dbReference type="SUPFAM" id="SSF55729">
    <property type="entry name" value="Acyl-CoA N-acyltransferases (Nat)"/>
    <property type="match status" value="1"/>
</dbReference>
<dbReference type="Gene3D" id="3.40.630.30">
    <property type="match status" value="1"/>
</dbReference>
<dbReference type="PANTHER" id="PTHR43415">
    <property type="entry name" value="SPERMIDINE N(1)-ACETYLTRANSFERASE"/>
    <property type="match status" value="1"/>
</dbReference>
<accession>A0ABS9JZD1</accession>
<evidence type="ECO:0000259" key="1">
    <source>
        <dbReference type="PROSITE" id="PS51186"/>
    </source>
</evidence>
<dbReference type="EMBL" id="JAKLTN010000001">
    <property type="protein sequence ID" value="MCG2576266.1"/>
    <property type="molecule type" value="Genomic_DNA"/>
</dbReference>
<dbReference type="PROSITE" id="PS51186">
    <property type="entry name" value="GNAT"/>
    <property type="match status" value="1"/>
</dbReference>
<dbReference type="Proteomes" id="UP001165384">
    <property type="component" value="Unassembled WGS sequence"/>
</dbReference>
<proteinExistence type="predicted"/>
<comment type="caution">
    <text evidence="2">The sequence shown here is derived from an EMBL/GenBank/DDBJ whole genome shotgun (WGS) entry which is preliminary data.</text>
</comment>
<dbReference type="RefSeq" id="WP_275707999.1">
    <property type="nucleotide sequence ID" value="NZ_JAKLTN010000001.1"/>
</dbReference>
<dbReference type="PANTHER" id="PTHR43415:SF3">
    <property type="entry name" value="GNAT-FAMILY ACETYLTRANSFERASE"/>
    <property type="match status" value="1"/>
</dbReference>
<evidence type="ECO:0000313" key="2">
    <source>
        <dbReference type="EMBL" id="MCG2576266.1"/>
    </source>
</evidence>
<dbReference type="InterPro" id="IPR000182">
    <property type="entry name" value="GNAT_dom"/>
</dbReference>
<evidence type="ECO:0000313" key="3">
    <source>
        <dbReference type="Proteomes" id="UP001165384"/>
    </source>
</evidence>
<dbReference type="InterPro" id="IPR016181">
    <property type="entry name" value="Acyl_CoA_acyltransferase"/>
</dbReference>
<gene>
    <name evidence="2" type="ORF">LZ012_04585</name>
</gene>
<sequence length="171" mass="19264">MNSAVLLRPVVDADSDLLFGWINDHDLVVFNAPFLEVSRPEHDAWFSRIRSRKDVVFFMIEDTESGKAIGSCQLLNIHSVHRSAELQIRIGSTTSQNRESGSEAVRQLIAYGFSSLGLHRIALHVFATNQRAIRVYEKNGFVREGLLRQAACIDGHWLDVVCMARVRGLDD</sequence>
<dbReference type="Pfam" id="PF13302">
    <property type="entry name" value="Acetyltransf_3"/>
    <property type="match status" value="1"/>
</dbReference>
<feature type="domain" description="N-acetyltransferase" evidence="1">
    <location>
        <begin position="5"/>
        <end position="159"/>
    </location>
</feature>
<protein>
    <submittedName>
        <fullName evidence="2">GNAT family N-acetyltransferase</fullName>
    </submittedName>
</protein>
<organism evidence="2 3">
    <name type="scientific">Dechloromonas hankyongensis</name>
    <dbReference type="NCBI Taxonomy" id="2908002"/>
    <lineage>
        <taxon>Bacteria</taxon>
        <taxon>Pseudomonadati</taxon>
        <taxon>Pseudomonadota</taxon>
        <taxon>Betaproteobacteria</taxon>
        <taxon>Rhodocyclales</taxon>
        <taxon>Azonexaceae</taxon>
        <taxon>Dechloromonas</taxon>
    </lineage>
</organism>